<dbReference type="InterPro" id="IPR028098">
    <property type="entry name" value="Glyco_trans_4-like_N"/>
</dbReference>
<dbReference type="SUPFAM" id="SSF53756">
    <property type="entry name" value="UDP-Glycosyltransferase/glycogen phosphorylase"/>
    <property type="match status" value="1"/>
</dbReference>
<dbReference type="GO" id="GO:0016757">
    <property type="term" value="F:glycosyltransferase activity"/>
    <property type="evidence" value="ECO:0007669"/>
    <property type="project" value="InterPro"/>
</dbReference>
<evidence type="ECO:0000313" key="4">
    <source>
        <dbReference type="EMBL" id="WAL58381.1"/>
    </source>
</evidence>
<evidence type="ECO:0000256" key="1">
    <source>
        <dbReference type="ARBA" id="ARBA00022679"/>
    </source>
</evidence>
<dbReference type="CDD" id="cd03801">
    <property type="entry name" value="GT4_PimA-like"/>
    <property type="match status" value="1"/>
</dbReference>
<feature type="domain" description="Glycosyl transferase family 1" evidence="2">
    <location>
        <begin position="198"/>
        <end position="353"/>
    </location>
</feature>
<reference evidence="4" key="1">
    <citation type="submission" date="2022-12" db="EMBL/GenBank/DDBJ databases">
        <title>Polyphasic identification of a Novel Hot-Spring Cyanobacterium Ocullathermofonsia sinensis gen nov. sp. nov. and Genomic Insights on its Adaptations to the Thermal Habitat.</title>
        <authorList>
            <person name="Daroch M."/>
            <person name="Tang J."/>
            <person name="Jiang Y."/>
        </authorList>
    </citation>
    <scope>NUCLEOTIDE SEQUENCE</scope>
    <source>
        <strain evidence="4">PKUAC-SCTA174</strain>
    </source>
</reference>
<gene>
    <name evidence="4" type="ORF">OXH18_14440</name>
</gene>
<keyword evidence="5" id="KW-1185">Reference proteome</keyword>
<organism evidence="4 5">
    <name type="scientific">Thermocoleostomius sinensis A174</name>
    <dbReference type="NCBI Taxonomy" id="2016057"/>
    <lineage>
        <taxon>Bacteria</taxon>
        <taxon>Bacillati</taxon>
        <taxon>Cyanobacteriota</taxon>
        <taxon>Cyanophyceae</taxon>
        <taxon>Oculatellales</taxon>
        <taxon>Oculatellaceae</taxon>
        <taxon>Thermocoleostomius</taxon>
    </lineage>
</organism>
<sequence>MKILLTISCNLDPNSGAAGTTLRLGQEYARLGHEVSFFTYNKLPKTLPDAIKMVTFPELASLHVFNLCYRGKVDVIDSPCGEGWLWSKVLNSFRRIHPLLVTRSHGLENTLHSFNLDEAKKGNLKLSPKYFLYRGSWRLWEEATALRNADLVFLLNRQDAKYATDCLRVEPEKIHVVPNGIPDTFINLPEATLFKSESKSIRIAQIGSYIQRKGIQYTIPALKAILNRFSYVEVSFLGTGCPEAVIYKDFELHLHPRIKVVPQYTLESLPHLLQGHQIKLFAPLNEGFGKVLVESMACGLAPIVSAAAGPLEVVHNGYDAVVVPIGNTIAIEHALEKLITDRTYLEKTRRNAYVTAQNYSWINVANQRLFLYQEMLDRLADQRSTKKIKNTVFIR</sequence>
<evidence type="ECO:0000313" key="5">
    <source>
        <dbReference type="Proteomes" id="UP001163152"/>
    </source>
</evidence>
<dbReference type="AlphaFoldDB" id="A0A9E9C2Y4"/>
<dbReference type="RefSeq" id="WP_268607796.1">
    <property type="nucleotide sequence ID" value="NZ_CP113797.1"/>
</dbReference>
<dbReference type="Pfam" id="PF00534">
    <property type="entry name" value="Glycos_transf_1"/>
    <property type="match status" value="1"/>
</dbReference>
<dbReference type="EMBL" id="CP113797">
    <property type="protein sequence ID" value="WAL58381.1"/>
    <property type="molecule type" value="Genomic_DNA"/>
</dbReference>
<protein>
    <submittedName>
        <fullName evidence="4">Glycosyltransferase family 4 protein</fullName>
    </submittedName>
</protein>
<dbReference type="PANTHER" id="PTHR46401:SF2">
    <property type="entry name" value="GLYCOSYLTRANSFERASE WBBK-RELATED"/>
    <property type="match status" value="1"/>
</dbReference>
<keyword evidence="1" id="KW-0808">Transferase</keyword>
<name>A0A9E9C2Y4_9CYAN</name>
<dbReference type="InterPro" id="IPR001296">
    <property type="entry name" value="Glyco_trans_1"/>
</dbReference>
<dbReference type="Proteomes" id="UP001163152">
    <property type="component" value="Chromosome"/>
</dbReference>
<accession>A0A9E9C2Y4</accession>
<evidence type="ECO:0000259" key="3">
    <source>
        <dbReference type="Pfam" id="PF13439"/>
    </source>
</evidence>
<feature type="domain" description="Glycosyltransferase subfamily 4-like N-terminal" evidence="3">
    <location>
        <begin position="16"/>
        <end position="182"/>
    </location>
</feature>
<dbReference type="Pfam" id="PF13439">
    <property type="entry name" value="Glyco_transf_4"/>
    <property type="match status" value="1"/>
</dbReference>
<dbReference type="Gene3D" id="3.40.50.2000">
    <property type="entry name" value="Glycogen Phosphorylase B"/>
    <property type="match status" value="2"/>
</dbReference>
<dbReference type="GO" id="GO:0009103">
    <property type="term" value="P:lipopolysaccharide biosynthetic process"/>
    <property type="evidence" value="ECO:0007669"/>
    <property type="project" value="TreeGrafter"/>
</dbReference>
<dbReference type="KEGG" id="tsin:OXH18_14440"/>
<evidence type="ECO:0000259" key="2">
    <source>
        <dbReference type="Pfam" id="PF00534"/>
    </source>
</evidence>
<proteinExistence type="predicted"/>
<dbReference type="PANTHER" id="PTHR46401">
    <property type="entry name" value="GLYCOSYLTRANSFERASE WBBK-RELATED"/>
    <property type="match status" value="1"/>
</dbReference>